<proteinExistence type="predicted"/>
<gene>
    <name evidence="2" type="ORF">PDM29_15755</name>
</gene>
<feature type="transmembrane region" description="Helical" evidence="1">
    <location>
        <begin position="33"/>
        <end position="59"/>
    </location>
</feature>
<sequence>MSAMKPLWRVLVAVSVLCGVTSTWLLFTSGAGAGMLAAAQLFVLGALAAGGSAGVAAVLGDTRKQCTGIALLAGYGLALLAFLLGIGNVR</sequence>
<keyword evidence="1" id="KW-0472">Membrane</keyword>
<keyword evidence="1" id="KW-0812">Transmembrane</keyword>
<evidence type="ECO:0000256" key="1">
    <source>
        <dbReference type="SAM" id="Phobius"/>
    </source>
</evidence>
<name>A0ABY9YLR0_9GAMM</name>
<dbReference type="EMBL" id="CP115541">
    <property type="protein sequence ID" value="WNH51786.1"/>
    <property type="molecule type" value="Genomic_DNA"/>
</dbReference>
<organism evidence="2 3">
    <name type="scientific">Stenotrophomonas oahuensis</name>
    <dbReference type="NCBI Taxonomy" id="3003271"/>
    <lineage>
        <taxon>Bacteria</taxon>
        <taxon>Pseudomonadati</taxon>
        <taxon>Pseudomonadota</taxon>
        <taxon>Gammaproteobacteria</taxon>
        <taxon>Lysobacterales</taxon>
        <taxon>Lysobacteraceae</taxon>
        <taxon>Stenotrophomonas</taxon>
    </lineage>
</organism>
<evidence type="ECO:0000313" key="2">
    <source>
        <dbReference type="EMBL" id="WNH51786.1"/>
    </source>
</evidence>
<feature type="transmembrane region" description="Helical" evidence="1">
    <location>
        <begin position="66"/>
        <end position="87"/>
    </location>
</feature>
<evidence type="ECO:0000313" key="3">
    <source>
        <dbReference type="Proteomes" id="UP001302072"/>
    </source>
</evidence>
<accession>A0ABY9YLR0</accession>
<dbReference type="RefSeq" id="WP_311191006.1">
    <property type="nucleotide sequence ID" value="NZ_CP115541.1"/>
</dbReference>
<keyword evidence="3" id="KW-1185">Reference proteome</keyword>
<feature type="transmembrane region" description="Helical" evidence="1">
    <location>
        <begin position="7"/>
        <end position="27"/>
    </location>
</feature>
<reference evidence="2 3" key="1">
    <citation type="submission" date="2022-12" db="EMBL/GenBank/DDBJ databases">
        <title>Two new species, Stenotrophomonas aracearum and Stenotrophomonas oahuensis, isolated from Anthurium (Araceae family) in Hawaii.</title>
        <authorList>
            <person name="Chunag S.C."/>
            <person name="Dobhal S."/>
            <person name="Alvarez A."/>
            <person name="Arif M."/>
        </authorList>
    </citation>
    <scope>NUCLEOTIDE SEQUENCE [LARGE SCALE GENOMIC DNA]</scope>
    <source>
        <strain evidence="2 3">A5586</strain>
    </source>
</reference>
<protein>
    <recommendedName>
        <fullName evidence="4">Transmembrane protein</fullName>
    </recommendedName>
</protein>
<evidence type="ECO:0008006" key="4">
    <source>
        <dbReference type="Google" id="ProtNLM"/>
    </source>
</evidence>
<keyword evidence="1" id="KW-1133">Transmembrane helix</keyword>
<dbReference type="Proteomes" id="UP001302072">
    <property type="component" value="Chromosome"/>
</dbReference>